<accession>A0AAE3M2U2</accession>
<reference evidence="2" key="1">
    <citation type="submission" date="2022-10" db="EMBL/GenBank/DDBJ databases">
        <authorList>
            <person name="Yu W.X."/>
        </authorList>
    </citation>
    <scope>NUCLEOTIDE SEQUENCE</scope>
    <source>
        <strain evidence="2">AAT</strain>
    </source>
</reference>
<keyword evidence="3" id="KW-1185">Reference proteome</keyword>
<evidence type="ECO:0000313" key="3">
    <source>
        <dbReference type="Proteomes" id="UP001209229"/>
    </source>
</evidence>
<proteinExistence type="predicted"/>
<keyword evidence="1" id="KW-0732">Signal</keyword>
<dbReference type="Proteomes" id="UP001209229">
    <property type="component" value="Unassembled WGS sequence"/>
</dbReference>
<dbReference type="EMBL" id="JAPDPJ010000006">
    <property type="protein sequence ID" value="MCW3785765.1"/>
    <property type="molecule type" value="Genomic_DNA"/>
</dbReference>
<evidence type="ECO:0000313" key="2">
    <source>
        <dbReference type="EMBL" id="MCW3785765.1"/>
    </source>
</evidence>
<comment type="caution">
    <text evidence="2">The sequence shown here is derived from an EMBL/GenBank/DDBJ whole genome shotgun (WGS) entry which is preliminary data.</text>
</comment>
<feature type="signal peptide" evidence="1">
    <location>
        <begin position="1"/>
        <end position="19"/>
    </location>
</feature>
<evidence type="ECO:0000256" key="1">
    <source>
        <dbReference type="SAM" id="SignalP"/>
    </source>
</evidence>
<sequence>MNKISGLLFLLFISVNVFCQLEEPLVPDSCVEEVKFINPIEKIAIFPGGNDALICFIENNLNWELLNKIDTIGKFYVAFIIDSTGICQYQSTLRSIDERLNEEYKRILNMSPKWTPAKLNDKNVPSSFSLAVQLPYVRKCKNEENE</sequence>
<name>A0AAE3M2U2_9BACT</name>
<gene>
    <name evidence="2" type="ORF">OM075_04765</name>
</gene>
<dbReference type="AlphaFoldDB" id="A0AAE3M2U2"/>
<organism evidence="2 3">
    <name type="scientific">Plebeiibacterium sediminum</name>
    <dbReference type="NCBI Taxonomy" id="2992112"/>
    <lineage>
        <taxon>Bacteria</taxon>
        <taxon>Pseudomonadati</taxon>
        <taxon>Bacteroidota</taxon>
        <taxon>Bacteroidia</taxon>
        <taxon>Marinilabiliales</taxon>
        <taxon>Marinilabiliaceae</taxon>
        <taxon>Plebeiibacterium</taxon>
    </lineage>
</organism>
<protein>
    <recommendedName>
        <fullName evidence="4">TonB C-terminal domain-containing protein</fullName>
    </recommendedName>
</protein>
<feature type="chain" id="PRO_5042130190" description="TonB C-terminal domain-containing protein" evidence="1">
    <location>
        <begin position="20"/>
        <end position="146"/>
    </location>
</feature>
<dbReference type="SUPFAM" id="SSF74653">
    <property type="entry name" value="TolA/TonB C-terminal domain"/>
    <property type="match status" value="1"/>
</dbReference>
<dbReference type="RefSeq" id="WP_301189336.1">
    <property type="nucleotide sequence ID" value="NZ_JAPDPJ010000006.1"/>
</dbReference>
<evidence type="ECO:0008006" key="4">
    <source>
        <dbReference type="Google" id="ProtNLM"/>
    </source>
</evidence>